<feature type="transmembrane region" description="Helical" evidence="15">
    <location>
        <begin position="21"/>
        <end position="44"/>
    </location>
</feature>
<dbReference type="InterPro" id="IPR033463">
    <property type="entry name" value="sCache_3"/>
</dbReference>
<reference evidence="19" key="1">
    <citation type="submission" date="2016-10" db="EMBL/GenBank/DDBJ databases">
        <authorList>
            <person name="de Groot N.N."/>
        </authorList>
    </citation>
    <scope>NUCLEOTIDE SEQUENCE [LARGE SCALE GENOMIC DNA]</scope>
    <source>
        <strain evidence="19">10nlg</strain>
    </source>
</reference>
<keyword evidence="9" id="KW-0418">Kinase</keyword>
<dbReference type="Pfam" id="PF00672">
    <property type="entry name" value="HAMP"/>
    <property type="match status" value="1"/>
</dbReference>
<evidence type="ECO:0000256" key="15">
    <source>
        <dbReference type="SAM" id="Phobius"/>
    </source>
</evidence>
<dbReference type="PROSITE" id="PS50885">
    <property type="entry name" value="HAMP"/>
    <property type="match status" value="1"/>
</dbReference>
<keyword evidence="6" id="KW-0808">Transferase</keyword>
<evidence type="ECO:0000256" key="9">
    <source>
        <dbReference type="ARBA" id="ARBA00022777"/>
    </source>
</evidence>
<keyword evidence="13 15" id="KW-0472">Membrane</keyword>
<comment type="catalytic activity">
    <reaction evidence="1">
        <text>ATP + protein L-histidine = ADP + protein N-phospho-L-histidine.</text>
        <dbReference type="EC" id="2.7.13.3"/>
    </reaction>
</comment>
<dbReference type="GO" id="GO:0000155">
    <property type="term" value="F:phosphorelay sensor kinase activity"/>
    <property type="evidence" value="ECO:0007669"/>
    <property type="project" value="InterPro"/>
</dbReference>
<sequence>MRRIILLIKQRLVDLSVKTKIIGMVAGLVVLMGGASVFFTTNLLSANLHEDLERRAVSVANDLSGRSEPLLMTQDIYQMNQQIEETLEHHPDVEYIFILDESGETVIDTFGPTSNVSEELLRANGPEAAGEEMTASVASFESENGPIHDVAAPIADGDEGVVRVGMNETMINETMYSVLLTIIMVTIGTGLLGLLIAYALMRILYRDVSQLMTVSQAVADGDYSANAQVTSKDEMGRLSQSFNYMIERLNVKKQENEEFTRRLQLKNRELTVLHDLSIGVSDSDAYHKYLYRAAQMIQTELKMDQAEISVDISGEPIRASAKTEADPGETAATWSESIVRDGEEIGYVTVAGSGDPDGEGRMFLRSFVRQLAVISENVELWNEVRYREELRLKLLNKVITAQEEERKRIARELHDETSQSITSLIVGLSLLELSALNQHHMEKIREMKRNAQRTLDEVHYISWSLRPSVLDDHGLVPAIRRYAEEFANKYGVEVDVHVIGLEDRRLSGDVEVTVYRVIQEALTNVARHAKAEEVSILLRNQHDKLDLIIEDDGKGFDTAALPATEWNKDHLGMKGMQERIESIGGRLVVESGEGHGTTLYVKGIETGRYQDERIYITGR</sequence>
<keyword evidence="8" id="KW-0547">Nucleotide-binding</keyword>
<evidence type="ECO:0000313" key="19">
    <source>
        <dbReference type="Proteomes" id="UP000199318"/>
    </source>
</evidence>
<dbReference type="SUPFAM" id="SSF55874">
    <property type="entry name" value="ATPase domain of HSP90 chaperone/DNA topoisomerase II/histidine kinase"/>
    <property type="match status" value="1"/>
</dbReference>
<evidence type="ECO:0000256" key="13">
    <source>
        <dbReference type="ARBA" id="ARBA00023136"/>
    </source>
</evidence>
<dbReference type="Gene3D" id="3.30.565.10">
    <property type="entry name" value="Histidine kinase-like ATPase, C-terminal domain"/>
    <property type="match status" value="1"/>
</dbReference>
<evidence type="ECO:0000256" key="10">
    <source>
        <dbReference type="ARBA" id="ARBA00022840"/>
    </source>
</evidence>
<dbReference type="InterPro" id="IPR003594">
    <property type="entry name" value="HATPase_dom"/>
</dbReference>
<dbReference type="AlphaFoldDB" id="A0A1H9U7J4"/>
<evidence type="ECO:0000256" key="1">
    <source>
        <dbReference type="ARBA" id="ARBA00000085"/>
    </source>
</evidence>
<feature type="domain" description="Histidine kinase" evidence="16">
    <location>
        <begin position="412"/>
        <end position="601"/>
    </location>
</feature>
<dbReference type="Pfam" id="PF02518">
    <property type="entry name" value="HATPase_c"/>
    <property type="match status" value="1"/>
</dbReference>
<dbReference type="GO" id="GO:0005524">
    <property type="term" value="F:ATP binding"/>
    <property type="evidence" value="ECO:0007669"/>
    <property type="project" value="UniProtKB-KW"/>
</dbReference>
<dbReference type="CDD" id="cd16917">
    <property type="entry name" value="HATPase_UhpB-NarQ-NarX-like"/>
    <property type="match status" value="1"/>
</dbReference>
<dbReference type="InterPro" id="IPR011712">
    <property type="entry name" value="Sig_transdc_His_kin_sub3_dim/P"/>
</dbReference>
<dbReference type="Proteomes" id="UP000199318">
    <property type="component" value="Unassembled WGS sequence"/>
</dbReference>
<dbReference type="EMBL" id="FOGV01000013">
    <property type="protein sequence ID" value="SES05550.1"/>
    <property type="molecule type" value="Genomic_DNA"/>
</dbReference>
<dbReference type="Gene3D" id="1.20.5.1930">
    <property type="match status" value="1"/>
</dbReference>
<evidence type="ECO:0000256" key="4">
    <source>
        <dbReference type="ARBA" id="ARBA00022475"/>
    </source>
</evidence>
<dbReference type="Gene3D" id="6.10.340.10">
    <property type="match status" value="1"/>
</dbReference>
<dbReference type="PANTHER" id="PTHR24421:SF10">
    <property type="entry name" value="NITRATE_NITRITE SENSOR PROTEIN NARQ"/>
    <property type="match status" value="1"/>
</dbReference>
<feature type="transmembrane region" description="Helical" evidence="15">
    <location>
        <begin position="175"/>
        <end position="200"/>
    </location>
</feature>
<feature type="coiled-coil region" evidence="14">
    <location>
        <begin position="392"/>
        <end position="457"/>
    </location>
</feature>
<dbReference type="EC" id="2.7.13.3" evidence="3"/>
<evidence type="ECO:0000259" key="17">
    <source>
        <dbReference type="PROSITE" id="PS50885"/>
    </source>
</evidence>
<dbReference type="InterPro" id="IPR003660">
    <property type="entry name" value="HAMP_dom"/>
</dbReference>
<dbReference type="Pfam" id="PF17203">
    <property type="entry name" value="sCache_3_2"/>
    <property type="match status" value="1"/>
</dbReference>
<dbReference type="GO" id="GO:0046983">
    <property type="term" value="F:protein dimerization activity"/>
    <property type="evidence" value="ECO:0007669"/>
    <property type="project" value="InterPro"/>
</dbReference>
<name>A0A1H9U7J4_9BACI</name>
<keyword evidence="12" id="KW-0902">Two-component regulatory system</keyword>
<feature type="domain" description="HAMP" evidence="17">
    <location>
        <begin position="202"/>
        <end position="254"/>
    </location>
</feature>
<dbReference type="SMART" id="SM00304">
    <property type="entry name" value="HAMP"/>
    <property type="match status" value="1"/>
</dbReference>
<keyword evidence="7 15" id="KW-0812">Transmembrane</keyword>
<keyword evidence="5" id="KW-0597">Phosphoprotein</keyword>
<keyword evidence="11 15" id="KW-1133">Transmembrane helix</keyword>
<dbReference type="InterPro" id="IPR036890">
    <property type="entry name" value="HATPase_C_sf"/>
</dbReference>
<dbReference type="PANTHER" id="PTHR24421">
    <property type="entry name" value="NITRATE/NITRITE SENSOR PROTEIN NARX-RELATED"/>
    <property type="match status" value="1"/>
</dbReference>
<dbReference type="CDD" id="cd06225">
    <property type="entry name" value="HAMP"/>
    <property type="match status" value="1"/>
</dbReference>
<dbReference type="RefSeq" id="WP_177169691.1">
    <property type="nucleotide sequence ID" value="NZ_FOGV01000013.1"/>
</dbReference>
<dbReference type="InterPro" id="IPR005467">
    <property type="entry name" value="His_kinase_dom"/>
</dbReference>
<dbReference type="GO" id="GO:0005886">
    <property type="term" value="C:plasma membrane"/>
    <property type="evidence" value="ECO:0007669"/>
    <property type="project" value="UniProtKB-SubCell"/>
</dbReference>
<comment type="subcellular location">
    <subcellularLocation>
        <location evidence="2">Cell membrane</location>
        <topology evidence="2">Multi-pass membrane protein</topology>
    </subcellularLocation>
</comment>
<keyword evidence="19" id="KW-1185">Reference proteome</keyword>
<gene>
    <name evidence="18" type="ORF">SAMN05444126_11320</name>
</gene>
<evidence type="ECO:0000256" key="12">
    <source>
        <dbReference type="ARBA" id="ARBA00023012"/>
    </source>
</evidence>
<comment type="caution">
    <text evidence="18">The sequence shown here is derived from an EMBL/GenBank/DDBJ whole genome shotgun (WGS) entry which is preliminary data.</text>
</comment>
<dbReference type="SUPFAM" id="SSF158472">
    <property type="entry name" value="HAMP domain-like"/>
    <property type="match status" value="1"/>
</dbReference>
<evidence type="ECO:0000256" key="2">
    <source>
        <dbReference type="ARBA" id="ARBA00004651"/>
    </source>
</evidence>
<keyword evidence="4" id="KW-1003">Cell membrane</keyword>
<organism evidence="18 19">
    <name type="scientific">Salisediminibacterium halotolerans</name>
    <dbReference type="NCBI Taxonomy" id="517425"/>
    <lineage>
        <taxon>Bacteria</taxon>
        <taxon>Bacillati</taxon>
        <taxon>Bacillota</taxon>
        <taxon>Bacilli</taxon>
        <taxon>Bacillales</taxon>
        <taxon>Bacillaceae</taxon>
        <taxon>Salisediminibacterium</taxon>
    </lineage>
</organism>
<evidence type="ECO:0000256" key="14">
    <source>
        <dbReference type="SAM" id="Coils"/>
    </source>
</evidence>
<evidence type="ECO:0000256" key="5">
    <source>
        <dbReference type="ARBA" id="ARBA00022553"/>
    </source>
</evidence>
<protein>
    <recommendedName>
        <fullName evidence="3">histidine kinase</fullName>
        <ecNumber evidence="3">2.7.13.3</ecNumber>
    </recommendedName>
</protein>
<evidence type="ECO:0000256" key="3">
    <source>
        <dbReference type="ARBA" id="ARBA00012438"/>
    </source>
</evidence>
<dbReference type="InterPro" id="IPR050482">
    <property type="entry name" value="Sensor_HK_TwoCompSys"/>
</dbReference>
<evidence type="ECO:0000256" key="11">
    <source>
        <dbReference type="ARBA" id="ARBA00022989"/>
    </source>
</evidence>
<evidence type="ECO:0000256" key="6">
    <source>
        <dbReference type="ARBA" id="ARBA00022679"/>
    </source>
</evidence>
<keyword evidence="10" id="KW-0067">ATP-binding</keyword>
<evidence type="ECO:0000256" key="7">
    <source>
        <dbReference type="ARBA" id="ARBA00022692"/>
    </source>
</evidence>
<dbReference type="PROSITE" id="PS50109">
    <property type="entry name" value="HIS_KIN"/>
    <property type="match status" value="1"/>
</dbReference>
<evidence type="ECO:0000256" key="8">
    <source>
        <dbReference type="ARBA" id="ARBA00022741"/>
    </source>
</evidence>
<dbReference type="Pfam" id="PF07730">
    <property type="entry name" value="HisKA_3"/>
    <property type="match status" value="1"/>
</dbReference>
<keyword evidence="14" id="KW-0175">Coiled coil</keyword>
<accession>A0A1H9U7J4</accession>
<evidence type="ECO:0000259" key="16">
    <source>
        <dbReference type="PROSITE" id="PS50109"/>
    </source>
</evidence>
<evidence type="ECO:0000313" key="18">
    <source>
        <dbReference type="EMBL" id="SES05550.1"/>
    </source>
</evidence>
<dbReference type="STRING" id="1464123.SAMN05444126_11320"/>
<proteinExistence type="predicted"/>